<evidence type="ECO:0000259" key="1">
    <source>
        <dbReference type="PROSITE" id="PS50851"/>
    </source>
</evidence>
<dbReference type="SMART" id="SM00260">
    <property type="entry name" value="CheW"/>
    <property type="match status" value="1"/>
</dbReference>
<dbReference type="Gene3D" id="2.30.30.40">
    <property type="entry name" value="SH3 Domains"/>
    <property type="match status" value="1"/>
</dbReference>
<dbReference type="Gene3D" id="2.40.50.180">
    <property type="entry name" value="CheA-289, Domain 4"/>
    <property type="match status" value="1"/>
</dbReference>
<dbReference type="InterPro" id="IPR039315">
    <property type="entry name" value="CheW"/>
</dbReference>
<feature type="domain" description="CheW-like" evidence="1">
    <location>
        <begin position="2"/>
        <end position="144"/>
    </location>
</feature>
<proteinExistence type="predicted"/>
<dbReference type="PANTHER" id="PTHR22617">
    <property type="entry name" value="CHEMOTAXIS SENSOR HISTIDINE KINASE-RELATED"/>
    <property type="match status" value="1"/>
</dbReference>
<evidence type="ECO:0000313" key="3">
    <source>
        <dbReference type="Proteomes" id="UP000603317"/>
    </source>
</evidence>
<dbReference type="Proteomes" id="UP000603317">
    <property type="component" value="Unassembled WGS sequence"/>
</dbReference>
<dbReference type="InterPro" id="IPR036061">
    <property type="entry name" value="CheW-like_dom_sf"/>
</dbReference>
<gene>
    <name evidence="2" type="ORF">GCM10010923_02170</name>
</gene>
<organism evidence="2 3">
    <name type="scientific">Blastomonas marina</name>
    <dbReference type="NCBI Taxonomy" id="1867408"/>
    <lineage>
        <taxon>Bacteria</taxon>
        <taxon>Pseudomonadati</taxon>
        <taxon>Pseudomonadota</taxon>
        <taxon>Alphaproteobacteria</taxon>
        <taxon>Sphingomonadales</taxon>
        <taxon>Sphingomonadaceae</taxon>
        <taxon>Blastomonas</taxon>
    </lineage>
</organism>
<dbReference type="SUPFAM" id="SSF50341">
    <property type="entry name" value="CheW-like"/>
    <property type="match status" value="1"/>
</dbReference>
<protein>
    <recommendedName>
        <fullName evidence="1">CheW-like domain-containing protein</fullName>
    </recommendedName>
</protein>
<keyword evidence="3" id="KW-1185">Reference proteome</keyword>
<name>A0ABQ1F282_9SPHN</name>
<dbReference type="PANTHER" id="PTHR22617:SF23">
    <property type="entry name" value="CHEMOTAXIS PROTEIN CHEW"/>
    <property type="match status" value="1"/>
</dbReference>
<dbReference type="Pfam" id="PF01584">
    <property type="entry name" value="CheW"/>
    <property type="match status" value="1"/>
</dbReference>
<sequence>MNQLLLIVTIAEREVGICAAEVNSVIALDGVTPVPRAPDYIPGLTALRSRALTVIDCARSMELADPVDLSGPGERNAVVIEYDEHLYALLVDGVSDVMEARTQAAPIPGRLAPGWQRCGNGMIETDAGPVLVLDVGAVVGGPLAVAA</sequence>
<accession>A0ABQ1F282</accession>
<comment type="caution">
    <text evidence="2">The sequence shown here is derived from an EMBL/GenBank/DDBJ whole genome shotgun (WGS) entry which is preliminary data.</text>
</comment>
<dbReference type="EMBL" id="BMID01000001">
    <property type="protein sequence ID" value="GFZ97691.1"/>
    <property type="molecule type" value="Genomic_DNA"/>
</dbReference>
<evidence type="ECO:0000313" key="2">
    <source>
        <dbReference type="EMBL" id="GFZ97691.1"/>
    </source>
</evidence>
<dbReference type="InterPro" id="IPR002545">
    <property type="entry name" value="CheW-lke_dom"/>
</dbReference>
<dbReference type="PROSITE" id="PS50851">
    <property type="entry name" value="CHEW"/>
    <property type="match status" value="1"/>
</dbReference>
<dbReference type="RefSeq" id="WP_188640945.1">
    <property type="nucleotide sequence ID" value="NZ_BMID01000001.1"/>
</dbReference>
<reference evidence="3" key="1">
    <citation type="journal article" date="2019" name="Int. J. Syst. Evol. Microbiol.">
        <title>The Global Catalogue of Microorganisms (GCM) 10K type strain sequencing project: providing services to taxonomists for standard genome sequencing and annotation.</title>
        <authorList>
            <consortium name="The Broad Institute Genomics Platform"/>
            <consortium name="The Broad Institute Genome Sequencing Center for Infectious Disease"/>
            <person name="Wu L."/>
            <person name="Ma J."/>
        </authorList>
    </citation>
    <scope>NUCLEOTIDE SEQUENCE [LARGE SCALE GENOMIC DNA]</scope>
    <source>
        <strain evidence="3">CGMCC 1.15297</strain>
    </source>
</reference>